<dbReference type="InterPro" id="IPR032816">
    <property type="entry name" value="VTT_dom"/>
</dbReference>
<feature type="domain" description="VTT" evidence="2">
    <location>
        <begin position="35"/>
        <end position="149"/>
    </location>
</feature>
<accession>A0A833DS19</accession>
<sequence>MDLELFKTIFIELVKKYGILGIFIIGFTEPIFQPFPTEIFMIVGISMGLDWRYVLFAGVIGSILGSIITYYISTTYGEKLALKLFKEEDYRKGERFFKKHGIIGFIIISFTPLPFEIMCWVCGAFEMPFEKYITAVFLSRIIKHGIFILPFVLWGSTDIGKV</sequence>
<protein>
    <submittedName>
        <fullName evidence="3">DedA family protein</fullName>
    </submittedName>
</protein>
<gene>
    <name evidence="3" type="ORF">EYG76_03190</name>
</gene>
<keyword evidence="1" id="KW-0812">Transmembrane</keyword>
<feature type="transmembrane region" description="Helical" evidence="1">
    <location>
        <begin position="132"/>
        <end position="154"/>
    </location>
</feature>
<dbReference type="EMBL" id="DQSV01000061">
    <property type="protein sequence ID" value="HIP17292.1"/>
    <property type="molecule type" value="Genomic_DNA"/>
</dbReference>
<dbReference type="PANTHER" id="PTHR42709">
    <property type="entry name" value="ALKALINE PHOSPHATASE LIKE PROTEIN"/>
    <property type="match status" value="1"/>
</dbReference>
<feature type="transmembrane region" description="Helical" evidence="1">
    <location>
        <begin position="53"/>
        <end position="73"/>
    </location>
</feature>
<evidence type="ECO:0000256" key="1">
    <source>
        <dbReference type="SAM" id="Phobius"/>
    </source>
</evidence>
<keyword evidence="1" id="KW-1133">Transmembrane helix</keyword>
<dbReference type="Proteomes" id="UP000605144">
    <property type="component" value="Unassembled WGS sequence"/>
</dbReference>
<feature type="transmembrane region" description="Helical" evidence="1">
    <location>
        <begin position="17"/>
        <end position="33"/>
    </location>
</feature>
<evidence type="ECO:0000313" key="3">
    <source>
        <dbReference type="EMBL" id="HIP17292.1"/>
    </source>
</evidence>
<evidence type="ECO:0000313" key="4">
    <source>
        <dbReference type="Proteomes" id="UP000605144"/>
    </source>
</evidence>
<dbReference type="InterPro" id="IPR051311">
    <property type="entry name" value="DedA_domain"/>
</dbReference>
<dbReference type="PANTHER" id="PTHR42709:SF4">
    <property type="entry name" value="INNER MEMBRANE PROTEIN YQAA"/>
    <property type="match status" value="1"/>
</dbReference>
<dbReference type="Pfam" id="PF09335">
    <property type="entry name" value="VTT_dom"/>
    <property type="match status" value="1"/>
</dbReference>
<comment type="caution">
    <text evidence="3">The sequence shown here is derived from an EMBL/GenBank/DDBJ whole genome shotgun (WGS) entry which is preliminary data.</text>
</comment>
<organism evidence="3 4">
    <name type="scientific">Methanothermococcus okinawensis</name>
    <dbReference type="NCBI Taxonomy" id="155863"/>
    <lineage>
        <taxon>Archaea</taxon>
        <taxon>Methanobacteriati</taxon>
        <taxon>Methanobacteriota</taxon>
        <taxon>Methanomada group</taxon>
        <taxon>Methanococci</taxon>
        <taxon>Methanococcales</taxon>
        <taxon>Methanococcaceae</taxon>
        <taxon>Methanothermococcus</taxon>
    </lineage>
</organism>
<proteinExistence type="predicted"/>
<feature type="transmembrane region" description="Helical" evidence="1">
    <location>
        <begin position="101"/>
        <end position="126"/>
    </location>
</feature>
<feature type="non-terminal residue" evidence="3">
    <location>
        <position position="162"/>
    </location>
</feature>
<reference evidence="3" key="1">
    <citation type="journal article" date="2020" name="ISME J.">
        <title>Gammaproteobacteria mediating utilization of methyl-, sulfur- and petroleum organic compounds in deep ocean hydrothermal plumes.</title>
        <authorList>
            <person name="Zhou Z."/>
            <person name="Liu Y."/>
            <person name="Pan J."/>
            <person name="Cron B.R."/>
            <person name="Toner B.M."/>
            <person name="Anantharaman K."/>
            <person name="Breier J.A."/>
            <person name="Dick G.J."/>
            <person name="Li M."/>
        </authorList>
    </citation>
    <scope>NUCLEOTIDE SEQUENCE</scope>
    <source>
        <strain evidence="3">SZUA-1385</strain>
    </source>
</reference>
<evidence type="ECO:0000259" key="2">
    <source>
        <dbReference type="Pfam" id="PF09335"/>
    </source>
</evidence>
<keyword evidence="1" id="KW-0472">Membrane</keyword>
<dbReference type="AlphaFoldDB" id="A0A833DS19"/>
<name>A0A833DS19_9EURY</name>